<evidence type="ECO:0000313" key="3">
    <source>
        <dbReference type="Proteomes" id="UP001275932"/>
    </source>
</evidence>
<reference evidence="2 3" key="1">
    <citation type="submission" date="2022-03" db="EMBL/GenBank/DDBJ databases">
        <title>Novel taxa within the pig intestine.</title>
        <authorList>
            <person name="Wylensek D."/>
            <person name="Bishof K."/>
            <person name="Afrizal A."/>
            <person name="Clavel T."/>
        </authorList>
    </citation>
    <scope>NUCLEOTIDE SEQUENCE [LARGE SCALE GENOMIC DNA]</scope>
    <source>
        <strain evidence="2 3">CLA-KB-P66</strain>
    </source>
</reference>
<gene>
    <name evidence="2" type="ORF">MOX91_01370</name>
</gene>
<accession>A0ABU4WH72</accession>
<keyword evidence="3" id="KW-1185">Reference proteome</keyword>
<dbReference type="PROSITE" id="PS51257">
    <property type="entry name" value="PROKAR_LIPOPROTEIN"/>
    <property type="match status" value="1"/>
</dbReference>
<comment type="caution">
    <text evidence="2">The sequence shown here is derived from an EMBL/GenBank/DDBJ whole genome shotgun (WGS) entry which is preliminary data.</text>
</comment>
<feature type="chain" id="PRO_5045253952" description="Lipoprotein" evidence="1">
    <location>
        <begin position="24"/>
        <end position="257"/>
    </location>
</feature>
<dbReference type="RefSeq" id="WP_370396283.1">
    <property type="nucleotide sequence ID" value="NZ_JALBUT010000001.1"/>
</dbReference>
<feature type="signal peptide" evidence="1">
    <location>
        <begin position="1"/>
        <end position="23"/>
    </location>
</feature>
<keyword evidence="1" id="KW-0732">Signal</keyword>
<dbReference type="EMBL" id="JALBUT010000001">
    <property type="protein sequence ID" value="MDX8414837.1"/>
    <property type="molecule type" value="Genomic_DNA"/>
</dbReference>
<organism evidence="2 3">
    <name type="scientific">Intestinicryptomonas porci</name>
    <dbReference type="NCBI Taxonomy" id="2926320"/>
    <lineage>
        <taxon>Bacteria</taxon>
        <taxon>Pseudomonadati</taxon>
        <taxon>Verrucomicrobiota</taxon>
        <taxon>Opitutia</taxon>
        <taxon>Opitutales</taxon>
        <taxon>Intestinicryptomonaceae</taxon>
        <taxon>Intestinicryptomonas</taxon>
    </lineage>
</organism>
<evidence type="ECO:0000313" key="2">
    <source>
        <dbReference type="EMBL" id="MDX8414837.1"/>
    </source>
</evidence>
<evidence type="ECO:0000256" key="1">
    <source>
        <dbReference type="SAM" id="SignalP"/>
    </source>
</evidence>
<name>A0ABU4WH72_9BACT</name>
<evidence type="ECO:0008006" key="4">
    <source>
        <dbReference type="Google" id="ProtNLM"/>
    </source>
</evidence>
<proteinExistence type="predicted"/>
<sequence length="257" mass="27648">MKNVKFAFFAVLSALLLFGCLGGGDFENSKTEKNSGAEEAGFENAMKIGGDEIAVVDGISSLGSKKVEIKEGKVNGSDLAMRELGTHSLGLMSEGSDFSNLAIVRGFDDSKCVVLQIGDTLNCDELVVGERGKETALTLVGDGININIDDEFSLRGEKTALEFVSDAVGISTIRAKSVGAFEGSLIIDISMHHSFKGFERKYILIAAKNDWTKQLGDLSDLDKNPKIKILKKHRDDDVKLYVSAEGELVLTFVMGGE</sequence>
<protein>
    <recommendedName>
        <fullName evidence="4">Lipoprotein</fullName>
    </recommendedName>
</protein>
<dbReference type="Proteomes" id="UP001275932">
    <property type="component" value="Unassembled WGS sequence"/>
</dbReference>